<sequence>MRSRPSVDVVAAFLTTCPRLMALDVSAPHLVLAAGAGGDEKDDFDLTAVARGVGRLEKLRLVGSVLDLEVESRTVMREGEGMGLLFLSLTLPSSTSSTSRQIYPMAEIVCPLNMLGFLLEDLECAGRANRFARPCGGE</sequence>
<protein>
    <submittedName>
        <fullName evidence="1">Uncharacterized protein</fullName>
    </submittedName>
</protein>
<evidence type="ECO:0000313" key="2">
    <source>
        <dbReference type="Proteomes" id="UP000269721"/>
    </source>
</evidence>
<organism evidence="1 2">
    <name type="scientific">Blyttiomyces helicus</name>
    <dbReference type="NCBI Taxonomy" id="388810"/>
    <lineage>
        <taxon>Eukaryota</taxon>
        <taxon>Fungi</taxon>
        <taxon>Fungi incertae sedis</taxon>
        <taxon>Chytridiomycota</taxon>
        <taxon>Chytridiomycota incertae sedis</taxon>
        <taxon>Chytridiomycetes</taxon>
        <taxon>Chytridiomycetes incertae sedis</taxon>
        <taxon>Blyttiomyces</taxon>
    </lineage>
</organism>
<proteinExistence type="predicted"/>
<keyword evidence="2" id="KW-1185">Reference proteome</keyword>
<dbReference type="AlphaFoldDB" id="A0A4V1IRM0"/>
<name>A0A4V1IRM0_9FUNG</name>
<dbReference type="EMBL" id="KZ995511">
    <property type="protein sequence ID" value="RKO90527.1"/>
    <property type="molecule type" value="Genomic_DNA"/>
</dbReference>
<accession>A0A4V1IRM0</accession>
<gene>
    <name evidence="1" type="ORF">BDK51DRAFT_52614</name>
</gene>
<evidence type="ECO:0000313" key="1">
    <source>
        <dbReference type="EMBL" id="RKO90527.1"/>
    </source>
</evidence>
<reference evidence="2" key="1">
    <citation type="journal article" date="2018" name="Nat. Microbiol.">
        <title>Leveraging single-cell genomics to expand the fungal tree of life.</title>
        <authorList>
            <person name="Ahrendt S.R."/>
            <person name="Quandt C.A."/>
            <person name="Ciobanu D."/>
            <person name="Clum A."/>
            <person name="Salamov A."/>
            <person name="Andreopoulos B."/>
            <person name="Cheng J.F."/>
            <person name="Woyke T."/>
            <person name="Pelin A."/>
            <person name="Henrissat B."/>
            <person name="Reynolds N.K."/>
            <person name="Benny G.L."/>
            <person name="Smith M.E."/>
            <person name="James T.Y."/>
            <person name="Grigoriev I.V."/>
        </authorList>
    </citation>
    <scope>NUCLEOTIDE SEQUENCE [LARGE SCALE GENOMIC DNA]</scope>
</reference>
<dbReference type="Proteomes" id="UP000269721">
    <property type="component" value="Unassembled WGS sequence"/>
</dbReference>